<dbReference type="GO" id="GO:0003677">
    <property type="term" value="F:DNA binding"/>
    <property type="evidence" value="ECO:0007669"/>
    <property type="project" value="InterPro"/>
</dbReference>
<dbReference type="GO" id="GO:0016818">
    <property type="term" value="F:hydrolase activity, acting on acid anhydrides, in phosphorus-containing anhydrides"/>
    <property type="evidence" value="ECO:0007669"/>
    <property type="project" value="InterPro"/>
</dbReference>
<accession>A0AAV3M7R0</accession>
<dbReference type="EMBL" id="JALD01000038">
    <property type="protein sequence ID" value="EUD11676.1"/>
    <property type="molecule type" value="Genomic_DNA"/>
</dbReference>
<comment type="caution">
    <text evidence="2">The sequence shown here is derived from an EMBL/GenBank/DDBJ whole genome shotgun (WGS) entry which is preliminary data.</text>
</comment>
<dbReference type="GO" id="GO:0005524">
    <property type="term" value="F:ATP binding"/>
    <property type="evidence" value="ECO:0007669"/>
    <property type="project" value="InterPro"/>
</dbReference>
<dbReference type="InterPro" id="IPR009767">
    <property type="entry name" value="DNA_helicase_TraI_C"/>
</dbReference>
<proteinExistence type="predicted"/>
<protein>
    <submittedName>
        <fullName evidence="2">DNA helicase TraI</fullName>
    </submittedName>
</protein>
<dbReference type="Pfam" id="PF07057">
    <property type="entry name" value="TraI_C"/>
    <property type="match status" value="1"/>
</dbReference>
<evidence type="ECO:0000313" key="3">
    <source>
        <dbReference type="Proteomes" id="UP000022311"/>
    </source>
</evidence>
<keyword evidence="2" id="KW-0378">Hydrolase</keyword>
<dbReference type="Proteomes" id="UP000022311">
    <property type="component" value="Unassembled WGS sequence"/>
</dbReference>
<dbReference type="GO" id="GO:0003678">
    <property type="term" value="F:DNA helicase activity"/>
    <property type="evidence" value="ECO:0007669"/>
    <property type="project" value="InterPro"/>
</dbReference>
<reference evidence="2 3" key="1">
    <citation type="submission" date="2014-01" db="EMBL/GenBank/DDBJ databases">
        <authorList>
            <person name="Durkin A.S."/>
            <person name="McCorrison J."/>
            <person name="Torralba M."/>
            <person name="Gillis M."/>
            <person name="Haft D.H."/>
            <person name="Methe B."/>
            <person name="Sutton G."/>
            <person name="Nelson K.E."/>
        </authorList>
    </citation>
    <scope>NUCLEOTIDE SEQUENCE [LARGE SCALE GENOMIC DNA]</scope>
    <source>
        <strain evidence="2 3">205/92</strain>
    </source>
</reference>
<evidence type="ECO:0000313" key="2">
    <source>
        <dbReference type="EMBL" id="EUD11676.1"/>
    </source>
</evidence>
<dbReference type="Gene3D" id="6.10.140.290">
    <property type="match status" value="1"/>
</dbReference>
<keyword evidence="2" id="KW-0347">Helicase</keyword>
<dbReference type="AlphaFoldDB" id="A0AAV3M7R0"/>
<name>A0AAV3M7R0_9GAMM</name>
<gene>
    <name evidence="2" type="ORF">HMPREF1563_0299</name>
</gene>
<feature type="domain" description="DNA helicase TraI type C-terminal" evidence="1">
    <location>
        <begin position="72"/>
        <end position="166"/>
    </location>
</feature>
<sequence length="172" mass="18910">MDYGYAGTAHKAQGTSSLFVIVLGGVTGGRRFLATLRDAHVALSRTKAHVQTYSDDLDKWTKAIESPGNRQTAHDVLLAEQNWVAKVGNQLFDHAKPLNETAIGRALSRQMGLGESHEGKFVYPSTKHPEPYVAWPAYDVHGKAQGTVLQTIELDGDKLQELRTEERLLGSE</sequence>
<keyword evidence="2" id="KW-0067">ATP-binding</keyword>
<organism evidence="2 3">
    <name type="scientific">Providencia alcalifaciens 205/92</name>
    <dbReference type="NCBI Taxonomy" id="1256988"/>
    <lineage>
        <taxon>Bacteria</taxon>
        <taxon>Pseudomonadati</taxon>
        <taxon>Pseudomonadota</taxon>
        <taxon>Gammaproteobacteria</taxon>
        <taxon>Enterobacterales</taxon>
        <taxon>Morganellaceae</taxon>
        <taxon>Providencia</taxon>
    </lineage>
</organism>
<evidence type="ECO:0000259" key="1">
    <source>
        <dbReference type="Pfam" id="PF07057"/>
    </source>
</evidence>
<keyword evidence="2" id="KW-0547">Nucleotide-binding</keyword>